<reference evidence="3" key="1">
    <citation type="journal article" date="2008" name="Insect Biochem. Mol. Biol.">
        <title>The genome of a lepidopteran model insect, the silkworm Bombyx mori.</title>
        <authorList>
            <consortium name="International Silkworm Genome Consortium"/>
        </authorList>
    </citation>
    <scope>NUCLEOTIDE SEQUENCE [LARGE SCALE GENOMIC DNA]</scope>
    <source>
        <strain evidence="3">p50T</strain>
    </source>
</reference>
<evidence type="ECO:0000313" key="2">
    <source>
        <dbReference type="EnsemblMetazoa" id="XP_037866794.1"/>
    </source>
</evidence>
<dbReference type="CDD" id="cd00303">
    <property type="entry name" value="retropepsin_like"/>
    <property type="match status" value="1"/>
</dbReference>
<dbReference type="GO" id="GO:0003676">
    <property type="term" value="F:nucleic acid binding"/>
    <property type="evidence" value="ECO:0007669"/>
    <property type="project" value="InterPro"/>
</dbReference>
<dbReference type="GO" id="GO:0071897">
    <property type="term" value="P:DNA biosynthetic process"/>
    <property type="evidence" value="ECO:0007669"/>
    <property type="project" value="UniProtKB-ARBA"/>
</dbReference>
<dbReference type="Pfam" id="PF18701">
    <property type="entry name" value="DUF5641"/>
    <property type="match status" value="1"/>
</dbReference>
<dbReference type="Pfam" id="PF05380">
    <property type="entry name" value="Peptidase_A17"/>
    <property type="match status" value="1"/>
</dbReference>
<proteinExistence type="predicted"/>
<dbReference type="GO" id="GO:0042575">
    <property type="term" value="C:DNA polymerase complex"/>
    <property type="evidence" value="ECO:0007669"/>
    <property type="project" value="UniProtKB-ARBA"/>
</dbReference>
<dbReference type="Gene3D" id="3.30.420.10">
    <property type="entry name" value="Ribonuclease H-like superfamily/Ribonuclease H"/>
    <property type="match status" value="1"/>
</dbReference>
<sequence length="1746" mass="197004">MAPSDTNLKMLYAKRDRIFSRMQSISSQVRDMDSKSFNADAFLCDFETVDSLREDFEGVLDKIILLELKANPDYLVNYQPLTAFEDLLGCVKRAAKRLQSQSQTGDHVTLAGHHRIPKLPPIEIPEFNGDIKNWPLFISSFRNVVHNNTSLTDSEKLYYLIGKLTGRARSICAGITPSAENYSLIFDLLNSKYEDKRLSATAYLDQLFEFKPISSAKPSNLELFLDKFASSVAALKNLKVNDLSDFTFLHVALQKLDTDTARAFESYQRLNNKGCEIPLFVDLVSFVRDHIKVLERTSSVPKAANKRQFDSKLSSTQAYTSSSESTVCSLCRDKHDHIYKCRVFNSYKPNERFQFVKSNNLCINCLSSGHRVSACRSSSLCKKCNSKHHTLLCFGNEPVASKAHSNARRTQSPGTRASAVARPSMPSSVGLNFNDVGIAPARVSTDDVTLCTLSKGYNRILRSPTTVLIATARVVIIDSRGREHCVRALLDSASQSNFVTRDCCLRLGLNINNRPACSVVKGIGGSSKTIEGSVEIKFYSRFDRNVNYTMESLVVDKITERLQTTTVDASLLSNFEDIALADDTYFNPGPIQLLIGASIFPHLLLSNKVQGRPSHASPIALETILGYVIVGDAPVRVASNESLSYCCTGDPLHSTIRKFWELEEVDVPSVLSPEDKMSEEFYTSTTTRDSDGRYVVALPFKDDVNTLGNSRQASENRFYCLERKMQASPQLKLAYDNIILEYLEKNYLSAVDCDSSDISYFIPHHGVIRQDKVTTKLKVVLDGSCKTTTNVLLNDLLYRGQNFQGNLFNIIINFRLFPVALSADIRQMFLSIGVRESDRRFQRILYRFSPQQPLQVYEFNRVVFGLKSSPFHALRTIKQLAADEGVAYPRAREIIDTSLYMDDFVYSIPTEDIGISTASDMIGLMKAGQFELVKWTSNSQVVLDSIPPSHRLPGVKEFDESNQHKVLGLCWSPTSDSFCIKIYTPIEICTKRTILSCVAKIWDVMGFVAPVVLFVKLIIKQLWLSNCDWDDTPSEDIVKMWSRFKEELPLLSHIKIPRHVGMNVDSIVTILGFADASEKAYGGVIYFHVQNNNDSTIRLITAKSKVSPKKVVSLARLELCAILILAQLIKNVVVACQNRIVFRNIFAFSDSTVALCWTHSSPHRWSTFVANRVTKIQSYLSPQNLYHVSGKDNPADCLSRGLTPSQIINHPLWFSGPFWAHLDVAQWPAVPFNPSVEPEPPEEKKQTFLAATLNEKSPILSLGNRISSWSKLLRSVVFVCRFVKLLPHRYRMSASDYEFAELLILRELQRFYFRAEIAKLEEGQVCSHAFRHLKPFLKDGLIRVGGRLRNSDLSYDEKYPILLPRKDPILNLLVEYHHILNCHAGPDLLMALLRQKYWILSARNLIRNRIHKCMPCFRLRPKPTFPEMADHRSCRVVQSAKPFIHTGTDYAGPFKVTITRGRGIRSTKAYVCLFVCMTTRAVHIELAGDLSTASFMGAFKRFLSRRGPVGRIYSDNGTNYIGAKRKLSELHEFLSSKYHNTEFGNVLAENRIDWSLNVPTASHFGGNWEANIKSLKSHLYRVIGDTILSFEELCTVLSQIESVMNTRPLCGTLSSDPSEPLALTPAHFLNLTPLKCLPAEEIDENLTTLARHDLLDKLVQSFWKRWRREYLHTLQSRRKWNTPVDPVVVGSVVILINDNSPPLHWPLGVVEEVFPDSTGVTRIARVKTAIGSYLRPVVRLCPLPNQ</sequence>
<dbReference type="PANTHER" id="PTHR47331:SF1">
    <property type="entry name" value="GAG-LIKE PROTEIN"/>
    <property type="match status" value="1"/>
</dbReference>
<dbReference type="GO" id="GO:0015074">
    <property type="term" value="P:DNA integration"/>
    <property type="evidence" value="ECO:0007669"/>
    <property type="project" value="InterPro"/>
</dbReference>
<dbReference type="Pfam" id="PF17921">
    <property type="entry name" value="Integrase_H2C2"/>
    <property type="match status" value="1"/>
</dbReference>
<keyword evidence="3" id="KW-1185">Reference proteome</keyword>
<dbReference type="Proteomes" id="UP000005204">
    <property type="component" value="Unassembled WGS sequence"/>
</dbReference>
<evidence type="ECO:0000313" key="3">
    <source>
        <dbReference type="Proteomes" id="UP000005204"/>
    </source>
</evidence>
<feature type="domain" description="Integrase catalytic" evidence="1">
    <location>
        <begin position="1438"/>
        <end position="1625"/>
    </location>
</feature>
<dbReference type="InterPro" id="IPR008042">
    <property type="entry name" value="Retrotrans_Pao"/>
</dbReference>
<dbReference type="EnsemblMetazoa" id="XM_038010866.1">
    <property type="protein sequence ID" value="XP_037866794.1"/>
    <property type="gene ID" value="LOC119628502"/>
</dbReference>
<dbReference type="InterPro" id="IPR040676">
    <property type="entry name" value="DUF5641"/>
</dbReference>
<dbReference type="SUPFAM" id="SSF56672">
    <property type="entry name" value="DNA/RNA polymerases"/>
    <property type="match status" value="1"/>
</dbReference>
<organism evidence="2 3">
    <name type="scientific">Bombyx mori</name>
    <name type="common">Silk moth</name>
    <dbReference type="NCBI Taxonomy" id="7091"/>
    <lineage>
        <taxon>Eukaryota</taxon>
        <taxon>Metazoa</taxon>
        <taxon>Ecdysozoa</taxon>
        <taxon>Arthropoda</taxon>
        <taxon>Hexapoda</taxon>
        <taxon>Insecta</taxon>
        <taxon>Pterygota</taxon>
        <taxon>Neoptera</taxon>
        <taxon>Endopterygota</taxon>
        <taxon>Lepidoptera</taxon>
        <taxon>Glossata</taxon>
        <taxon>Ditrysia</taxon>
        <taxon>Bombycoidea</taxon>
        <taxon>Bombycidae</taxon>
        <taxon>Bombycinae</taxon>
        <taxon>Bombyx</taxon>
    </lineage>
</organism>
<dbReference type="PROSITE" id="PS50994">
    <property type="entry name" value="INTEGRASE"/>
    <property type="match status" value="1"/>
</dbReference>
<accession>A0A8R2QW38</accession>
<dbReference type="Pfam" id="PF03564">
    <property type="entry name" value="DUF1759"/>
    <property type="match status" value="1"/>
</dbReference>
<dbReference type="PANTHER" id="PTHR47331">
    <property type="entry name" value="PHD-TYPE DOMAIN-CONTAINING PROTEIN"/>
    <property type="match status" value="1"/>
</dbReference>
<dbReference type="InterPro" id="IPR001584">
    <property type="entry name" value="Integrase_cat-core"/>
</dbReference>
<dbReference type="InterPro" id="IPR043502">
    <property type="entry name" value="DNA/RNA_pol_sf"/>
</dbReference>
<dbReference type="InterPro" id="IPR005312">
    <property type="entry name" value="DUF1759"/>
</dbReference>
<dbReference type="SUPFAM" id="SSF53098">
    <property type="entry name" value="Ribonuclease H-like"/>
    <property type="match status" value="1"/>
</dbReference>
<evidence type="ECO:0000259" key="1">
    <source>
        <dbReference type="PROSITE" id="PS50994"/>
    </source>
</evidence>
<dbReference type="InterPro" id="IPR041588">
    <property type="entry name" value="Integrase_H2C2"/>
</dbReference>
<name>A0A8R2QW38_BOMMO</name>
<protein>
    <recommendedName>
        <fullName evidence="1">Integrase catalytic domain-containing protein</fullName>
    </recommendedName>
</protein>
<reference evidence="2" key="2">
    <citation type="submission" date="2022-06" db="UniProtKB">
        <authorList>
            <consortium name="EnsemblMetazoa"/>
        </authorList>
    </citation>
    <scope>IDENTIFICATION</scope>
    <source>
        <strain evidence="2">p50T (Dazao)</strain>
    </source>
</reference>
<dbReference type="InterPro" id="IPR036397">
    <property type="entry name" value="RNaseH_sf"/>
</dbReference>
<dbReference type="InterPro" id="IPR012337">
    <property type="entry name" value="RNaseH-like_sf"/>
</dbReference>